<feature type="domain" description="NAD-dependent epimerase/dehydratase" evidence="2">
    <location>
        <begin position="9"/>
        <end position="218"/>
    </location>
</feature>
<dbReference type="InterPro" id="IPR036291">
    <property type="entry name" value="NAD(P)-bd_dom_sf"/>
</dbReference>
<sequence>MTDSRARFVVTGAGGYLGPHVVAALADRGHEVLAVVRPGSAAVTDPRAIRVEADILAPDFDVRSWGAPQGIVHLAWQDGFVHNSPAHLGQLSAHYRLLTAAAEAGTSRLVVLGTMHEIGYWEGAITAQTPTNPLSQYGIAKDALRRALPLALPPETGLAWARAYYIYGDDRRSNSIFRKILEAVDAGKTTFPFTSGKNRYDFIRVEELGRQLAALAEAEDITGTLNCCTGEPMSLADKVEQFIAENDLPISLEYGAFPDRPYDSPGVWGDATVIREVMARG</sequence>
<dbReference type="RefSeq" id="WP_091736214.1">
    <property type="nucleotide sequence ID" value="NZ_FOYR01000001.1"/>
</dbReference>
<reference evidence="4" key="1">
    <citation type="submission" date="2016-10" db="EMBL/GenBank/DDBJ databases">
        <authorList>
            <person name="Varghese N."/>
            <person name="Submissions S."/>
        </authorList>
    </citation>
    <scope>NUCLEOTIDE SEQUENCE [LARGE SCALE GENOMIC DNA]</scope>
    <source>
        <strain evidence="4">CL127</strain>
    </source>
</reference>
<dbReference type="Pfam" id="PF01370">
    <property type="entry name" value="Epimerase"/>
    <property type="match status" value="1"/>
</dbReference>
<dbReference type="EMBL" id="FOYR01000001">
    <property type="protein sequence ID" value="SFR42335.1"/>
    <property type="molecule type" value="Genomic_DNA"/>
</dbReference>
<accession>A0A1I6GJE9</accession>
<gene>
    <name evidence="3" type="ORF">SAMN04488591_1269</name>
</gene>
<evidence type="ECO:0000259" key="2">
    <source>
        <dbReference type="Pfam" id="PF01370"/>
    </source>
</evidence>
<dbReference type="Proteomes" id="UP000198877">
    <property type="component" value="Unassembled WGS sequence"/>
</dbReference>
<name>A0A1I6GJE9_9MICO</name>
<dbReference type="InterPro" id="IPR001509">
    <property type="entry name" value="Epimerase_deHydtase"/>
</dbReference>
<dbReference type="Gene3D" id="3.40.50.720">
    <property type="entry name" value="NAD(P)-binding Rossmann-like Domain"/>
    <property type="match status" value="1"/>
</dbReference>
<organism evidence="3 4">
    <name type="scientific">Microbacterium azadirachtae</name>
    <dbReference type="NCBI Taxonomy" id="582680"/>
    <lineage>
        <taxon>Bacteria</taxon>
        <taxon>Bacillati</taxon>
        <taxon>Actinomycetota</taxon>
        <taxon>Actinomycetes</taxon>
        <taxon>Micrococcales</taxon>
        <taxon>Microbacteriaceae</taxon>
        <taxon>Microbacterium</taxon>
    </lineage>
</organism>
<dbReference type="PANTHER" id="PTHR43000">
    <property type="entry name" value="DTDP-D-GLUCOSE 4,6-DEHYDRATASE-RELATED"/>
    <property type="match status" value="1"/>
</dbReference>
<proteinExistence type="inferred from homology"/>
<evidence type="ECO:0000313" key="4">
    <source>
        <dbReference type="Proteomes" id="UP000198877"/>
    </source>
</evidence>
<dbReference type="AlphaFoldDB" id="A0A1I6GJE9"/>
<evidence type="ECO:0000256" key="1">
    <source>
        <dbReference type="ARBA" id="ARBA00007637"/>
    </source>
</evidence>
<comment type="similarity">
    <text evidence="1">Belongs to the NAD(P)-dependent epimerase/dehydratase family.</text>
</comment>
<protein>
    <submittedName>
        <fullName evidence="3">dTDP-6-deoxy-L-talose 4-dehydrogenase (NAD+)</fullName>
    </submittedName>
</protein>
<evidence type="ECO:0000313" key="3">
    <source>
        <dbReference type="EMBL" id="SFR42335.1"/>
    </source>
</evidence>
<dbReference type="SUPFAM" id="SSF51735">
    <property type="entry name" value="NAD(P)-binding Rossmann-fold domains"/>
    <property type="match status" value="1"/>
</dbReference>